<dbReference type="CDD" id="cd04586">
    <property type="entry name" value="CBS_pair_BON_assoc"/>
    <property type="match status" value="1"/>
</dbReference>
<evidence type="ECO:0000256" key="1">
    <source>
        <dbReference type="ARBA" id="ARBA00023122"/>
    </source>
</evidence>
<dbReference type="PANTHER" id="PTHR43080">
    <property type="entry name" value="CBS DOMAIN-CONTAINING PROTEIN CBSX3, MITOCHONDRIAL"/>
    <property type="match status" value="1"/>
</dbReference>
<dbReference type="InterPro" id="IPR046342">
    <property type="entry name" value="CBS_dom_sf"/>
</dbReference>
<dbReference type="EMBL" id="BSOS01000073">
    <property type="protein sequence ID" value="GLR67878.1"/>
    <property type="molecule type" value="Genomic_DNA"/>
</dbReference>
<gene>
    <name evidence="4" type="ORF">GCM10010909_25590</name>
</gene>
<evidence type="ECO:0000259" key="3">
    <source>
        <dbReference type="PROSITE" id="PS51371"/>
    </source>
</evidence>
<dbReference type="Proteomes" id="UP001156641">
    <property type="component" value="Unassembled WGS sequence"/>
</dbReference>
<evidence type="ECO:0000313" key="5">
    <source>
        <dbReference type="Proteomes" id="UP001156641"/>
    </source>
</evidence>
<organism evidence="4 5">
    <name type="scientific">Acidocella aquatica</name>
    <dbReference type="NCBI Taxonomy" id="1922313"/>
    <lineage>
        <taxon>Bacteria</taxon>
        <taxon>Pseudomonadati</taxon>
        <taxon>Pseudomonadota</taxon>
        <taxon>Alphaproteobacteria</taxon>
        <taxon>Acetobacterales</taxon>
        <taxon>Acidocellaceae</taxon>
        <taxon>Acidocella</taxon>
    </lineage>
</organism>
<keyword evidence="1 2" id="KW-0129">CBS domain</keyword>
<dbReference type="SUPFAM" id="SSF54631">
    <property type="entry name" value="CBS-domain pair"/>
    <property type="match status" value="1"/>
</dbReference>
<keyword evidence="5" id="KW-1185">Reference proteome</keyword>
<reference evidence="5" key="1">
    <citation type="journal article" date="2019" name="Int. J. Syst. Evol. Microbiol.">
        <title>The Global Catalogue of Microorganisms (GCM) 10K type strain sequencing project: providing services to taxonomists for standard genome sequencing and annotation.</title>
        <authorList>
            <consortium name="The Broad Institute Genomics Platform"/>
            <consortium name="The Broad Institute Genome Sequencing Center for Infectious Disease"/>
            <person name="Wu L."/>
            <person name="Ma J."/>
        </authorList>
    </citation>
    <scope>NUCLEOTIDE SEQUENCE [LARGE SCALE GENOMIC DNA]</scope>
    <source>
        <strain evidence="5">NBRC 112502</strain>
    </source>
</reference>
<feature type="domain" description="CBS" evidence="3">
    <location>
        <begin position="19"/>
        <end position="75"/>
    </location>
</feature>
<dbReference type="SMART" id="SM00116">
    <property type="entry name" value="CBS"/>
    <property type="match status" value="2"/>
</dbReference>
<dbReference type="Gene3D" id="3.10.580.10">
    <property type="entry name" value="CBS-domain"/>
    <property type="match status" value="1"/>
</dbReference>
<comment type="caution">
    <text evidence="4">The sequence shown here is derived from an EMBL/GenBank/DDBJ whole genome shotgun (WGS) entry which is preliminary data.</text>
</comment>
<dbReference type="InterPro" id="IPR051257">
    <property type="entry name" value="Diverse_CBS-Domain"/>
</dbReference>
<dbReference type="Pfam" id="PF00571">
    <property type="entry name" value="CBS"/>
    <property type="match status" value="2"/>
</dbReference>
<proteinExistence type="predicted"/>
<dbReference type="InterPro" id="IPR000644">
    <property type="entry name" value="CBS_dom"/>
</dbReference>
<evidence type="ECO:0000256" key="2">
    <source>
        <dbReference type="PROSITE-ProRule" id="PRU00703"/>
    </source>
</evidence>
<protein>
    <recommendedName>
        <fullName evidence="3">CBS domain-containing protein</fullName>
    </recommendedName>
</protein>
<dbReference type="PANTHER" id="PTHR43080:SF2">
    <property type="entry name" value="CBS DOMAIN-CONTAINING PROTEIN"/>
    <property type="match status" value="1"/>
</dbReference>
<name>A0ABQ6ACD3_9PROT</name>
<sequence>MIMSEKSAAPALMTAAEIMTGKVISVHPSDAVSVIARHLATHGISAAPVVDAQGKLVGMVSEGDIMRPFGAKNQMRRAWWLEMLAEGEDLAPDFLEYIKQDNRKAADLMSREVVSVPETASLGEIADILAEHHIKRVPVVKDGRVVGIVSRADIVRALAHLPRAGRA</sequence>
<accession>A0ABQ6ACD3</accession>
<feature type="domain" description="CBS" evidence="3">
    <location>
        <begin position="109"/>
        <end position="165"/>
    </location>
</feature>
<dbReference type="PROSITE" id="PS51371">
    <property type="entry name" value="CBS"/>
    <property type="match status" value="2"/>
</dbReference>
<evidence type="ECO:0000313" key="4">
    <source>
        <dbReference type="EMBL" id="GLR67878.1"/>
    </source>
</evidence>